<accession>W5YLR5</accession>
<dbReference type="STRING" id="1420916.AU14_05305"/>
<dbReference type="Proteomes" id="UP000061489">
    <property type="component" value="Chromosome"/>
</dbReference>
<dbReference type="Pfam" id="PF00805">
    <property type="entry name" value="Pentapeptide"/>
    <property type="match status" value="1"/>
</dbReference>
<dbReference type="HOGENOM" id="CLU_2180698_0_0_6"/>
<dbReference type="SUPFAM" id="SSF141571">
    <property type="entry name" value="Pentapeptide repeat-like"/>
    <property type="match status" value="1"/>
</dbReference>
<protein>
    <recommendedName>
        <fullName evidence="3">Pentapeptide repeat-containing protein</fullName>
    </recommendedName>
</protein>
<evidence type="ECO:0008006" key="3">
    <source>
        <dbReference type="Google" id="ProtNLM"/>
    </source>
</evidence>
<reference evidence="1 2" key="1">
    <citation type="journal article" date="2014" name="Genome Announc.">
        <title>Draft Genome Sequences of Marinobacter similis A3d10T and Marinobacter salarius R9SW1T.</title>
        <authorList>
            <person name="Ivanova E.P."/>
            <person name="Ng H.J."/>
            <person name="Webb H.K."/>
            <person name="Feng G."/>
            <person name="Oshima K."/>
            <person name="Hattori M."/>
            <person name="Ohkuma M."/>
            <person name="Sergeev A.F."/>
            <person name="Mikhailov V.V."/>
            <person name="Crawford R.J."/>
            <person name="Sawabe T."/>
        </authorList>
    </citation>
    <scope>NUCLEOTIDE SEQUENCE [LARGE SCALE GENOMIC DNA]</scope>
    <source>
        <strain evidence="1 2">A3d10</strain>
    </source>
</reference>
<dbReference type="EMBL" id="CP007151">
    <property type="protein sequence ID" value="AHI30016.1"/>
    <property type="molecule type" value="Genomic_DNA"/>
</dbReference>
<evidence type="ECO:0000313" key="2">
    <source>
        <dbReference type="Proteomes" id="UP000061489"/>
    </source>
</evidence>
<keyword evidence="2" id="KW-1185">Reference proteome</keyword>
<dbReference type="Gene3D" id="2.160.20.80">
    <property type="entry name" value="E3 ubiquitin-protein ligase SopA"/>
    <property type="match status" value="1"/>
</dbReference>
<dbReference type="InterPro" id="IPR001646">
    <property type="entry name" value="5peptide_repeat"/>
</dbReference>
<name>W5YLR5_9GAMM</name>
<organism evidence="1 2">
    <name type="scientific">Marinobacter similis</name>
    <dbReference type="NCBI Taxonomy" id="1420916"/>
    <lineage>
        <taxon>Bacteria</taxon>
        <taxon>Pseudomonadati</taxon>
        <taxon>Pseudomonadota</taxon>
        <taxon>Gammaproteobacteria</taxon>
        <taxon>Pseudomonadales</taxon>
        <taxon>Marinobacteraceae</taxon>
        <taxon>Marinobacter</taxon>
    </lineage>
</organism>
<dbReference type="KEGG" id="msx:AU14_05305"/>
<sequence length="109" mass="12324">MKISNINFSYMNLASLDLSGFNASHSIFLSGFLSGCDCRGTNFNNGDLRGVVVWTEEQSQFDRAQFNNTQLDRSKWANVSLTDVDLTRAIGRPAVWQDIEPEDIQKLFK</sequence>
<evidence type="ECO:0000313" key="1">
    <source>
        <dbReference type="EMBL" id="AHI30016.1"/>
    </source>
</evidence>
<gene>
    <name evidence="1" type="ORF">AU14_05305</name>
</gene>
<proteinExistence type="predicted"/>
<dbReference type="AlphaFoldDB" id="W5YLR5"/>